<evidence type="ECO:0000313" key="1">
    <source>
        <dbReference type="EMBL" id="CAG6514880.1"/>
    </source>
</evidence>
<dbReference type="EMBL" id="HBUE01275922">
    <property type="protein sequence ID" value="CAG6566369.1"/>
    <property type="molecule type" value="Transcribed_RNA"/>
</dbReference>
<name>A0A8D8DLC0_CULPI</name>
<organism evidence="1">
    <name type="scientific">Culex pipiens</name>
    <name type="common">House mosquito</name>
    <dbReference type="NCBI Taxonomy" id="7175"/>
    <lineage>
        <taxon>Eukaryota</taxon>
        <taxon>Metazoa</taxon>
        <taxon>Ecdysozoa</taxon>
        <taxon>Arthropoda</taxon>
        <taxon>Hexapoda</taxon>
        <taxon>Insecta</taxon>
        <taxon>Pterygota</taxon>
        <taxon>Neoptera</taxon>
        <taxon>Endopterygota</taxon>
        <taxon>Diptera</taxon>
        <taxon>Nematocera</taxon>
        <taxon>Culicoidea</taxon>
        <taxon>Culicidae</taxon>
        <taxon>Culicinae</taxon>
        <taxon>Culicini</taxon>
        <taxon>Culex</taxon>
        <taxon>Culex</taxon>
    </lineage>
</organism>
<sequence>MVFERTFYYPNIRVRFYSDNCKLKSSSRSPVSGVLRGLSSPQRGDVLLGVTLNRAPNARTSVLGQCPLIQCADHHRREDCASACGLGTGCFEQARRVLRESWGNCQEGRGRGEGFFAQPEVFEVSCACP</sequence>
<dbReference type="EMBL" id="HBUE01170519">
    <property type="protein sequence ID" value="CAG6514880.1"/>
    <property type="molecule type" value="Transcribed_RNA"/>
</dbReference>
<proteinExistence type="predicted"/>
<reference evidence="1" key="1">
    <citation type="submission" date="2021-05" db="EMBL/GenBank/DDBJ databases">
        <authorList>
            <person name="Alioto T."/>
            <person name="Alioto T."/>
            <person name="Gomez Garrido J."/>
        </authorList>
    </citation>
    <scope>NUCLEOTIDE SEQUENCE</scope>
</reference>
<dbReference type="AlphaFoldDB" id="A0A8D8DLC0"/>
<protein>
    <submittedName>
        <fullName evidence="1">(northern house mosquito) hypothetical protein</fullName>
    </submittedName>
</protein>
<accession>A0A8D8DLC0</accession>